<reference evidence="3" key="1">
    <citation type="submission" date="2018-05" db="EMBL/GenBank/DDBJ databases">
        <authorList>
            <person name="Lanie J.A."/>
            <person name="Ng W.-L."/>
            <person name="Kazmierczak K.M."/>
            <person name="Andrzejewski T.M."/>
            <person name="Davidsen T.M."/>
            <person name="Wayne K.J."/>
            <person name="Tettelin H."/>
            <person name="Glass J.I."/>
            <person name="Rusch D."/>
            <person name="Podicherti R."/>
            <person name="Tsui H.-C.T."/>
            <person name="Winkler M.E."/>
        </authorList>
    </citation>
    <scope>NUCLEOTIDE SEQUENCE</scope>
</reference>
<evidence type="ECO:0000313" key="3">
    <source>
        <dbReference type="EMBL" id="SVB60808.1"/>
    </source>
</evidence>
<accession>A0A382FCG7</accession>
<feature type="transmembrane region" description="Helical" evidence="2">
    <location>
        <begin position="128"/>
        <end position="148"/>
    </location>
</feature>
<gene>
    <name evidence="3" type="ORF">METZ01_LOCUS213662</name>
</gene>
<keyword evidence="2" id="KW-0472">Membrane</keyword>
<keyword evidence="2" id="KW-1133">Transmembrane helix</keyword>
<evidence type="ECO:0000256" key="2">
    <source>
        <dbReference type="SAM" id="Phobius"/>
    </source>
</evidence>
<evidence type="ECO:0000256" key="1">
    <source>
        <dbReference type="SAM" id="MobiDB-lite"/>
    </source>
</evidence>
<sequence length="191" mass="19294">MTSEGPDTGPADDEGRSALPHTPPFGIKAVHPGDEPPVAPPGGEVAPGPRDRPAGNGLAAMASTIGVVLAIMGTFLPWIVVDHLDGEVERLIGWDLALDAVIVLATGLLAAGVAGALWIGHRGLLHKLLLLVTGGVLLVVTGIEISDIRAVDAASNLDRSIGSGLPVVALGGVLLLGGALLDRGNWAFGED</sequence>
<keyword evidence="2" id="KW-0812">Transmembrane</keyword>
<organism evidence="3">
    <name type="scientific">marine metagenome</name>
    <dbReference type="NCBI Taxonomy" id="408172"/>
    <lineage>
        <taxon>unclassified sequences</taxon>
        <taxon>metagenomes</taxon>
        <taxon>ecological metagenomes</taxon>
    </lineage>
</organism>
<feature type="transmembrane region" description="Helical" evidence="2">
    <location>
        <begin position="100"/>
        <end position="119"/>
    </location>
</feature>
<proteinExistence type="predicted"/>
<dbReference type="EMBL" id="UINC01049255">
    <property type="protein sequence ID" value="SVB60808.1"/>
    <property type="molecule type" value="Genomic_DNA"/>
</dbReference>
<feature type="transmembrane region" description="Helical" evidence="2">
    <location>
        <begin position="160"/>
        <end position="181"/>
    </location>
</feature>
<feature type="transmembrane region" description="Helical" evidence="2">
    <location>
        <begin position="58"/>
        <end position="80"/>
    </location>
</feature>
<dbReference type="AlphaFoldDB" id="A0A382FCG7"/>
<protein>
    <submittedName>
        <fullName evidence="3">Uncharacterized protein</fullName>
    </submittedName>
</protein>
<feature type="region of interest" description="Disordered" evidence="1">
    <location>
        <begin position="1"/>
        <end position="53"/>
    </location>
</feature>
<name>A0A382FCG7_9ZZZZ</name>